<reference evidence="5 6" key="1">
    <citation type="submission" date="2021-02" db="EMBL/GenBank/DDBJ databases">
        <title>Porcisia hertigi Genome sequencing and assembly.</title>
        <authorList>
            <person name="Almutairi H."/>
            <person name="Gatherer D."/>
        </authorList>
    </citation>
    <scope>NUCLEOTIDE SEQUENCE [LARGE SCALE GENOMIC DNA]</scope>
    <source>
        <strain evidence="5 6">C119</strain>
    </source>
</reference>
<keyword evidence="6" id="KW-1185">Reference proteome</keyword>
<gene>
    <name evidence="5" type="ORF">JKF63_01702</name>
</gene>
<evidence type="ECO:0000259" key="4">
    <source>
        <dbReference type="PROSITE" id="PS50280"/>
    </source>
</evidence>
<evidence type="ECO:0000256" key="2">
    <source>
        <dbReference type="ARBA" id="ARBA00022679"/>
    </source>
</evidence>
<dbReference type="Gene3D" id="1.25.40.10">
    <property type="entry name" value="Tetratricopeptide repeat domain"/>
    <property type="match status" value="2"/>
</dbReference>
<evidence type="ECO:0000256" key="3">
    <source>
        <dbReference type="ARBA" id="ARBA00022691"/>
    </source>
</evidence>
<dbReference type="GO" id="GO:0032259">
    <property type="term" value="P:methylation"/>
    <property type="evidence" value="ECO:0007669"/>
    <property type="project" value="UniProtKB-KW"/>
</dbReference>
<dbReference type="AlphaFoldDB" id="A0A836IES2"/>
<sequence>MPSSNAPTAAQASCVDGAESRIPVTDQNSGDLLPFVKALQQKFPANGGVVPIGDLLTQLKGNQPDVFKRLDGLFDIARRVSGLDEEMAFKWKEKGNAEYKKRQTQQAILSYTNGLLCAEAPETLAVLLNNRSAVFFDERRYADACVDADRAVQYKPTYWKALQRRGRALLELGFVELGEKDIQASQQESSDAANPPETMSRVFGEAACDMTAACLPPRAHVSKELRVEQTANGRSLVAASRLTEGTVLKETPYAIVARTEALLSVCSYCLQHSACLYHGDEYRQHHTKSRGFFCSPQCAKTAWQHYGQQESRHAFFLCCPNDALLAYRMILGMRAYPTLAEFFASTKLNPVARKNFGANHINALEGHFSRELQPYATVGGCESIVAAIALYVGALTEPEAEQLRKAQRQILLNAVDITCTMRTAAEAPAANSAMLLETHTTVAHLGKAVYALGALFNHSCDPNCYMSFEGNPQGSSARLVARVIRPVMEGEEVTVSYDGISCFSFHSVRHRLQTLRNRYGFFCNCQPCRNQVDHPVPATEKDKYIQASDYYQKGRRLVREGDYKTAVTVLLQSYEIVMRYICPPPETPQWMLIKTHNALAQAYFHLKQRDKCVEHLQEALRLDIAIHNNANRIALINDYTRLAFLAVDSADKRTYVNKAVELLRRFYAPSSVLDLQVAYVKSSLKEASDTPDTVAVAAAKAEM</sequence>
<dbReference type="SUPFAM" id="SSF82199">
    <property type="entry name" value="SET domain"/>
    <property type="match status" value="1"/>
</dbReference>
<dbReference type="KEGG" id="phet:94287825"/>
<accession>A0A836IES2</accession>
<keyword evidence="3" id="KW-0949">S-adenosyl-L-methionine</keyword>
<comment type="caution">
    <text evidence="5">The sequence shown here is derived from an EMBL/GenBank/DDBJ whole genome shotgun (WGS) entry which is preliminary data.</text>
</comment>
<dbReference type="PROSITE" id="PS50280">
    <property type="entry name" value="SET"/>
    <property type="match status" value="1"/>
</dbReference>
<evidence type="ECO:0000313" key="6">
    <source>
        <dbReference type="Proteomes" id="UP000674318"/>
    </source>
</evidence>
<dbReference type="InterPro" id="IPR001214">
    <property type="entry name" value="SET_dom"/>
</dbReference>
<dbReference type="OrthoDB" id="62495at2759"/>
<evidence type="ECO:0000313" key="5">
    <source>
        <dbReference type="EMBL" id="KAG5493870.1"/>
    </source>
</evidence>
<dbReference type="GeneID" id="94287825"/>
<dbReference type="InterPro" id="IPR011990">
    <property type="entry name" value="TPR-like_helical_dom_sf"/>
</dbReference>
<evidence type="ECO:0000256" key="1">
    <source>
        <dbReference type="ARBA" id="ARBA00022603"/>
    </source>
</evidence>
<dbReference type="RefSeq" id="XP_067753905.1">
    <property type="nucleotide sequence ID" value="XM_067897748.1"/>
</dbReference>
<dbReference type="InterPro" id="IPR019734">
    <property type="entry name" value="TPR_rpt"/>
</dbReference>
<dbReference type="InterPro" id="IPR052097">
    <property type="entry name" value="SET-MYND_domain_protein"/>
</dbReference>
<dbReference type="GO" id="GO:0042826">
    <property type="term" value="F:histone deacetylase binding"/>
    <property type="evidence" value="ECO:0007669"/>
    <property type="project" value="TreeGrafter"/>
</dbReference>
<protein>
    <recommendedName>
        <fullName evidence="4">SET domain-containing protein</fullName>
    </recommendedName>
</protein>
<dbReference type="Gene3D" id="2.170.270.10">
    <property type="entry name" value="SET domain"/>
    <property type="match status" value="1"/>
</dbReference>
<dbReference type="Pfam" id="PF00856">
    <property type="entry name" value="SET"/>
    <property type="match status" value="1"/>
</dbReference>
<name>A0A836IES2_9TRYP</name>
<organism evidence="5 6">
    <name type="scientific">Porcisia hertigi</name>
    <dbReference type="NCBI Taxonomy" id="2761500"/>
    <lineage>
        <taxon>Eukaryota</taxon>
        <taxon>Discoba</taxon>
        <taxon>Euglenozoa</taxon>
        <taxon>Kinetoplastea</taxon>
        <taxon>Metakinetoplastina</taxon>
        <taxon>Trypanosomatida</taxon>
        <taxon>Trypanosomatidae</taxon>
        <taxon>Leishmaniinae</taxon>
        <taxon>Porcisia</taxon>
    </lineage>
</organism>
<keyword evidence="1" id="KW-0489">Methyltransferase</keyword>
<dbReference type="PANTHER" id="PTHR46165:SF2">
    <property type="entry name" value="SET AND MYND DOMAIN-CONTAINING PROTEIN 4"/>
    <property type="match status" value="1"/>
</dbReference>
<keyword evidence="2" id="KW-0808">Transferase</keyword>
<dbReference type="GO" id="GO:0005737">
    <property type="term" value="C:cytoplasm"/>
    <property type="evidence" value="ECO:0007669"/>
    <property type="project" value="TreeGrafter"/>
</dbReference>
<feature type="domain" description="SET" evidence="4">
    <location>
        <begin position="223"/>
        <end position="498"/>
    </location>
</feature>
<proteinExistence type="predicted"/>
<dbReference type="SMART" id="SM00028">
    <property type="entry name" value="TPR"/>
    <property type="match status" value="3"/>
</dbReference>
<dbReference type="InterPro" id="IPR046341">
    <property type="entry name" value="SET_dom_sf"/>
</dbReference>
<dbReference type="GO" id="GO:0005634">
    <property type="term" value="C:nucleus"/>
    <property type="evidence" value="ECO:0007669"/>
    <property type="project" value="TreeGrafter"/>
</dbReference>
<dbReference type="PANTHER" id="PTHR46165">
    <property type="entry name" value="SET AND MYND DOMAIN-CONTAINING PROTEIN 4"/>
    <property type="match status" value="1"/>
</dbReference>
<dbReference type="SUPFAM" id="SSF48452">
    <property type="entry name" value="TPR-like"/>
    <property type="match status" value="2"/>
</dbReference>
<dbReference type="CDD" id="cd20071">
    <property type="entry name" value="SET_SMYD"/>
    <property type="match status" value="1"/>
</dbReference>
<dbReference type="Gene3D" id="1.10.220.160">
    <property type="match status" value="1"/>
</dbReference>
<dbReference type="EMBL" id="JAFJZO010000034">
    <property type="protein sequence ID" value="KAG5493870.1"/>
    <property type="molecule type" value="Genomic_DNA"/>
</dbReference>
<dbReference type="Gene3D" id="6.10.140.2220">
    <property type="match status" value="1"/>
</dbReference>
<dbReference type="Proteomes" id="UP000674318">
    <property type="component" value="Unassembled WGS sequence"/>
</dbReference>
<dbReference type="GO" id="GO:0008168">
    <property type="term" value="F:methyltransferase activity"/>
    <property type="evidence" value="ECO:0007669"/>
    <property type="project" value="UniProtKB-KW"/>
</dbReference>